<keyword evidence="3 6" id="KW-0547">Nucleotide-binding</keyword>
<dbReference type="SMART" id="SM00129">
    <property type="entry name" value="KISc"/>
    <property type="match status" value="1"/>
</dbReference>
<evidence type="ECO:0000313" key="11">
    <source>
        <dbReference type="Proteomes" id="UP000444721"/>
    </source>
</evidence>
<dbReference type="VEuPathDB" id="AmoebaDB:NfTy_087270"/>
<evidence type="ECO:0000256" key="7">
    <source>
        <dbReference type="SAM" id="Coils"/>
    </source>
</evidence>
<dbReference type="OMA" id="ANEQMAN"/>
<comment type="caution">
    <text evidence="10">The sequence shown here is derived from an EMBL/GenBank/DDBJ whole genome shotgun (WGS) entry which is preliminary data.</text>
</comment>
<evidence type="ECO:0000256" key="8">
    <source>
        <dbReference type="SAM" id="MobiDB-lite"/>
    </source>
</evidence>
<accession>A0A6A5BBA7</accession>
<feature type="coiled-coil region" evidence="7">
    <location>
        <begin position="1004"/>
        <end position="1130"/>
    </location>
</feature>
<keyword evidence="6" id="KW-0505">Motor protein</keyword>
<dbReference type="GO" id="GO:0008017">
    <property type="term" value="F:microtubule binding"/>
    <property type="evidence" value="ECO:0007669"/>
    <property type="project" value="InterPro"/>
</dbReference>
<feature type="region of interest" description="Disordered" evidence="8">
    <location>
        <begin position="47"/>
        <end position="76"/>
    </location>
</feature>
<dbReference type="InterPro" id="IPR027417">
    <property type="entry name" value="P-loop_NTPase"/>
</dbReference>
<reference evidence="10 11" key="1">
    <citation type="journal article" date="2019" name="Sci. Rep.">
        <title>Nanopore sequencing improves the draft genome of the human pathogenic amoeba Naegleria fowleri.</title>
        <authorList>
            <person name="Liechti N."/>
            <person name="Schurch N."/>
            <person name="Bruggmann R."/>
            <person name="Wittwer M."/>
        </authorList>
    </citation>
    <scope>NUCLEOTIDE SEQUENCE [LARGE SCALE GENOMIC DNA]</scope>
    <source>
        <strain evidence="10 11">ATCC 30894</strain>
    </source>
</reference>
<dbReference type="GO" id="GO:0007052">
    <property type="term" value="P:mitotic spindle organization"/>
    <property type="evidence" value="ECO:0007669"/>
    <property type="project" value="TreeGrafter"/>
</dbReference>
<feature type="region of interest" description="Disordered" evidence="8">
    <location>
        <begin position="529"/>
        <end position="584"/>
    </location>
</feature>
<evidence type="ECO:0000256" key="1">
    <source>
        <dbReference type="ARBA" id="ARBA00004496"/>
    </source>
</evidence>
<dbReference type="PRINTS" id="PR00380">
    <property type="entry name" value="KINESINHEAVY"/>
</dbReference>
<feature type="compositionally biased region" description="Acidic residues" evidence="8">
    <location>
        <begin position="60"/>
        <end position="71"/>
    </location>
</feature>
<evidence type="ECO:0000256" key="6">
    <source>
        <dbReference type="PROSITE-ProRule" id="PRU00283"/>
    </source>
</evidence>
<evidence type="ECO:0000256" key="2">
    <source>
        <dbReference type="ARBA" id="ARBA00022490"/>
    </source>
</evidence>
<dbReference type="GO" id="GO:0005524">
    <property type="term" value="F:ATP binding"/>
    <property type="evidence" value="ECO:0007669"/>
    <property type="project" value="UniProtKB-UniRule"/>
</dbReference>
<dbReference type="EMBL" id="VFQX01000072">
    <property type="protein sequence ID" value="KAF0971976.1"/>
    <property type="molecule type" value="Genomic_DNA"/>
</dbReference>
<evidence type="ECO:0000256" key="4">
    <source>
        <dbReference type="ARBA" id="ARBA00022840"/>
    </source>
</evidence>
<feature type="domain" description="Kinesin motor" evidence="9">
    <location>
        <begin position="133"/>
        <end position="523"/>
    </location>
</feature>
<feature type="binding site" evidence="6">
    <location>
        <begin position="226"/>
        <end position="233"/>
    </location>
    <ligand>
        <name>ATP</name>
        <dbReference type="ChEBI" id="CHEBI:30616"/>
    </ligand>
</feature>
<name>A0A6A5BBA7_NAEFO</name>
<dbReference type="GeneID" id="68116887"/>
<dbReference type="GO" id="GO:0051231">
    <property type="term" value="P:spindle elongation"/>
    <property type="evidence" value="ECO:0007669"/>
    <property type="project" value="TreeGrafter"/>
</dbReference>
<dbReference type="Pfam" id="PF00225">
    <property type="entry name" value="Kinesin"/>
    <property type="match status" value="1"/>
</dbReference>
<dbReference type="PANTHER" id="PTHR47969">
    <property type="entry name" value="CHROMOSOME-ASSOCIATED KINESIN KIF4A-RELATED"/>
    <property type="match status" value="1"/>
</dbReference>
<dbReference type="GO" id="GO:0005737">
    <property type="term" value="C:cytoplasm"/>
    <property type="evidence" value="ECO:0007669"/>
    <property type="project" value="UniProtKB-SubCell"/>
</dbReference>
<comment type="similarity">
    <text evidence="6">Belongs to the TRAFAC class myosin-kinesin ATPase superfamily. Kinesin family.</text>
</comment>
<sequence length="1735" mass="201652">MDLLQKHISTSNNHSYENITNHAQTKKTTNRNYSDGILLGKSNNVIHHHPARGKSHSEESEIASESLDDASEDHQNMSKLNESYRELANSYKIPGIDISATKISLPNISNIEGVYGNEISMLFGQKKASQKGVIKVVARVRPLNKSSYLVSDENKILEIGEDRKSILIGKHLGKTSNDDFQSTNFQFTFDRIFDEYANQELFYHSCGYPLFKSFASGVNSSVILYGQTRSGKSYTLEGLLDEERRGLIPRFVEDTFKFMNTYNQGQGALNAKFVFSISYLQVYNDVVTDLLSSQQKNLKIVEDKSKTDGRTCTSVVGLRKQQFKDPKDIYTILKYAKQNRTALPSGLKPPDLHARSHTILSLHLEQTWPQLISATTSSIDVQTHNICSQISFVELAGSEKARDFSQLLSSSGAVSNEEGSKIARTFNALSSVITSLGKTIQNNNMTETSVQEAIEYSTLNLSVNTTTINKPHIPYRDSKLTHILRDTLREDAITLIVSCLYPIPENYSEMLMTAKYSSRLKQSVSSMSSCEHAVPSSPTKEHVSSPIKPKLNTSESYEGTPRKVSFGETDEEPRKDTTPAFPKQTTNSFIADTSIKMDHQPPSLKQRYLDEKERLLKENEELRNIVNIDSMTRRNVQKNLEHLEKEMSRADEERKALRERVTELTQKAKEYADKNTSLQETLVTAKQQVENLMKLKETMEEELDRNREYISQLSIENSKLNEQLINQAVDHETTISKSARSQMDILEKENYQLKQDILRLHKTNALNESKAITDLENSINNLSEELQQEKSQNRSLSNELLESKQIIEELRVMLKNLEQEKDQMIGMVDLLNEEKLKSGEEYHNQLSELQSVIKEQEKSIERKVTEITRTKEMIKNLNLEIDKMKDLVSSLTDEKQQIEAKAIQERNDQKVQMEKLMRENHELKHQLDLSKKELHSTLQDVQRMENQMKVIPTLETELIKKEETIKVLQREVEFGKNLSDKTVHELKESVKKELSSKSELISKLNTISNEKLELEMMVNKLQSQNNIILKENEEQSIKLKDLAEELMQMTIEKNRLESDYKTSNTRLRDQLFDSKKQYETDTHHFKEQIKALESKISSLKEYNNSRNVQLEETLLTKKKIEEQLLAIQKRYGVFDTQLGSTALESELEKRVETHLRLSQLEKLLAQKESDLEISISESQQKTLENDKLKKEMNEHRIEIQTLKNKLEEMEYSLTSLKSNLEHCIDERKRLREENQSLLSNSSKKEDVIRKLRQDLQVLSMEKESILTEKENLQSVLKRTLESGCSTQDDLSQAKFEMMELRRERDDMEIKLLGCEKNISSLEEELKHKELLISELRNNSELVRKENMISKLEENLRKQAEENRLNQVETIKLKSELITTKENMKSEVSDMETKVNQFKRLYSETLTELENSRKEFAILYEENQHLKEEFDSLKNDLSEKVIMLKRAQELSCSTEEALTEKTNHIDTLVQTIESCEKKLREYIDKNAILQNTIDHLEKQISRYQEDVSNSKEDLQRKIEEYNHLALRSKLQEVELENLKKKIETTNERIEQLEKEKKEILMEKESICKSYEQSQQELISIQQNLSEMNKQMLEYKEQSKEMAEHIQKDQDEREIFIARMKRFERTIHSLTSEKEAIEKQLQSQVSQITEKTSMLDYHEQRLRQTTEELERLQSENNSIRMVNSDLKGQVVKLNEEKRKFIRTITEYETELDRVKKAHDKTSKELKELLSDFVFHNK</sequence>
<dbReference type="VEuPathDB" id="AmoebaDB:FDP41_009672"/>
<dbReference type="PROSITE" id="PS50067">
    <property type="entry name" value="KINESIN_MOTOR_2"/>
    <property type="match status" value="1"/>
</dbReference>
<feature type="coiled-coil region" evidence="7">
    <location>
        <begin position="1464"/>
        <end position="1729"/>
    </location>
</feature>
<dbReference type="InterPro" id="IPR036961">
    <property type="entry name" value="Kinesin_motor_dom_sf"/>
</dbReference>
<evidence type="ECO:0000259" key="9">
    <source>
        <dbReference type="PROSITE" id="PS50067"/>
    </source>
</evidence>
<keyword evidence="2" id="KW-0963">Cytoplasm</keyword>
<keyword evidence="11" id="KW-1185">Reference proteome</keyword>
<keyword evidence="5 7" id="KW-0175">Coiled coil</keyword>
<dbReference type="GO" id="GO:0007018">
    <property type="term" value="P:microtubule-based movement"/>
    <property type="evidence" value="ECO:0007669"/>
    <property type="project" value="InterPro"/>
</dbReference>
<dbReference type="VEuPathDB" id="AmoebaDB:NF0099770"/>
<organism evidence="10 11">
    <name type="scientific">Naegleria fowleri</name>
    <name type="common">Brain eating amoeba</name>
    <dbReference type="NCBI Taxonomy" id="5763"/>
    <lineage>
        <taxon>Eukaryota</taxon>
        <taxon>Discoba</taxon>
        <taxon>Heterolobosea</taxon>
        <taxon>Tetramitia</taxon>
        <taxon>Eutetramitia</taxon>
        <taxon>Vahlkampfiidae</taxon>
        <taxon>Naegleria</taxon>
    </lineage>
</organism>
<dbReference type="InterPro" id="IPR027640">
    <property type="entry name" value="Kinesin-like_fam"/>
</dbReference>
<dbReference type="OrthoDB" id="10455809at2759"/>
<proteinExistence type="inferred from homology"/>
<dbReference type="Proteomes" id="UP000444721">
    <property type="component" value="Unassembled WGS sequence"/>
</dbReference>
<dbReference type="SUPFAM" id="SSF52540">
    <property type="entry name" value="P-loop containing nucleoside triphosphate hydrolases"/>
    <property type="match status" value="1"/>
</dbReference>
<feature type="coiled-coil region" evidence="7">
    <location>
        <begin position="605"/>
        <end position="971"/>
    </location>
</feature>
<dbReference type="GO" id="GO:0003777">
    <property type="term" value="F:microtubule motor activity"/>
    <property type="evidence" value="ECO:0007669"/>
    <property type="project" value="InterPro"/>
</dbReference>
<dbReference type="SUPFAM" id="SSF57997">
    <property type="entry name" value="Tropomyosin"/>
    <property type="match status" value="1"/>
</dbReference>
<feature type="coiled-coil region" evidence="7">
    <location>
        <begin position="1157"/>
        <end position="1435"/>
    </location>
</feature>
<dbReference type="PANTHER" id="PTHR47969:SF15">
    <property type="entry name" value="CHROMOSOME-ASSOCIATED KINESIN KIF4A-RELATED"/>
    <property type="match status" value="1"/>
</dbReference>
<dbReference type="InterPro" id="IPR001752">
    <property type="entry name" value="Kinesin_motor_dom"/>
</dbReference>
<evidence type="ECO:0000313" key="10">
    <source>
        <dbReference type="EMBL" id="KAF0971976.1"/>
    </source>
</evidence>
<evidence type="ECO:0000256" key="3">
    <source>
        <dbReference type="ARBA" id="ARBA00022741"/>
    </source>
</evidence>
<dbReference type="RefSeq" id="XP_044556691.1">
    <property type="nucleotide sequence ID" value="XM_044713655.1"/>
</dbReference>
<dbReference type="Gene3D" id="3.40.850.10">
    <property type="entry name" value="Kinesin motor domain"/>
    <property type="match status" value="1"/>
</dbReference>
<dbReference type="GO" id="GO:0005875">
    <property type="term" value="C:microtubule associated complex"/>
    <property type="evidence" value="ECO:0007669"/>
    <property type="project" value="TreeGrafter"/>
</dbReference>
<comment type="subcellular location">
    <subcellularLocation>
        <location evidence="1">Cytoplasm</location>
    </subcellularLocation>
</comment>
<protein>
    <recommendedName>
        <fullName evidence="9">Kinesin motor domain-containing protein</fullName>
    </recommendedName>
</protein>
<keyword evidence="4 6" id="KW-0067">ATP-binding</keyword>
<evidence type="ECO:0000256" key="5">
    <source>
        <dbReference type="ARBA" id="ARBA00023054"/>
    </source>
</evidence>
<gene>
    <name evidence="10" type="ORF">FDP41_009672</name>
</gene>